<evidence type="ECO:0000313" key="3">
    <source>
        <dbReference type="EMBL" id="SMQ60042.1"/>
    </source>
</evidence>
<dbReference type="RefSeq" id="WP_086468796.1">
    <property type="nucleotide sequence ID" value="NZ_FXWK01000001.1"/>
</dbReference>
<dbReference type="InterPro" id="IPR027266">
    <property type="entry name" value="TrmE/GcvT-like"/>
</dbReference>
<evidence type="ECO:0000259" key="2">
    <source>
        <dbReference type="Pfam" id="PF25455"/>
    </source>
</evidence>
<dbReference type="AlphaFoldDB" id="A0A1Y6EHG8"/>
<keyword evidence="1" id="KW-0809">Transit peptide</keyword>
<reference evidence="4" key="1">
    <citation type="submission" date="2017-04" db="EMBL/GenBank/DDBJ databases">
        <authorList>
            <person name="Varghese N."/>
            <person name="Submissions S."/>
        </authorList>
    </citation>
    <scope>NUCLEOTIDE SEQUENCE [LARGE SCALE GENOMIC DNA]</scope>
</reference>
<dbReference type="SUPFAM" id="SSF103025">
    <property type="entry name" value="Folate-binding domain"/>
    <property type="match status" value="1"/>
</dbReference>
<gene>
    <name evidence="3" type="ORF">SAMN06295905_0320</name>
</gene>
<dbReference type="PANTHER" id="PTHR22602:SF0">
    <property type="entry name" value="TRANSFERASE CAF17, MITOCHONDRIAL-RELATED"/>
    <property type="match status" value="1"/>
</dbReference>
<proteinExistence type="predicted"/>
<dbReference type="GO" id="GO:0016226">
    <property type="term" value="P:iron-sulfur cluster assembly"/>
    <property type="evidence" value="ECO:0007669"/>
    <property type="project" value="TreeGrafter"/>
</dbReference>
<name>A0A1Y6EHG8_9HYPH</name>
<dbReference type="InterPro" id="IPR045179">
    <property type="entry name" value="YgfZ/GcvT"/>
</dbReference>
<protein>
    <recommendedName>
        <fullName evidence="2">CAF17 C-terminal domain-containing protein</fullName>
    </recommendedName>
</protein>
<dbReference type="PANTHER" id="PTHR22602">
    <property type="entry name" value="TRANSFERASE CAF17, MITOCHONDRIAL-RELATED"/>
    <property type="match status" value="1"/>
</dbReference>
<dbReference type="InterPro" id="IPR057460">
    <property type="entry name" value="CAF17_C"/>
</dbReference>
<accession>A0A1Y6EHG8</accession>
<dbReference type="Gene3D" id="3.30.1360.120">
    <property type="entry name" value="Probable tRNA modification gtpase trme, domain 1"/>
    <property type="match status" value="2"/>
</dbReference>
<evidence type="ECO:0000313" key="4">
    <source>
        <dbReference type="Proteomes" id="UP000194474"/>
    </source>
</evidence>
<sequence>MSISLRADRSIFRFAGAEAHRLLNDVLTGVMPGSADGLAHWWALLSPQGKILAEGSASWSEDAIWVDTHHTVADDFFKRMRMYKLRADVEISDMREHYRMGYSPSEVKGATLDRRGPVELGWRVIASVDDAADWSADDTPFHAARIAAGVAVQGNDFPANDAFAHDIGMDMLEGIDFAKGCYVGQEVVSRMKHRGTARRRPVIVTGPAGEASQPVVADGRDVGTIGQVVEGMAVASLRLDRITDPAAATLDGKPVTLTLPAWASYHFGDASDDA</sequence>
<dbReference type="InterPro" id="IPR017703">
    <property type="entry name" value="YgfZ/GCV_T_CS"/>
</dbReference>
<dbReference type="OrthoDB" id="9796287at2"/>
<feature type="domain" description="CAF17 C-terminal" evidence="2">
    <location>
        <begin position="198"/>
        <end position="264"/>
    </location>
</feature>
<dbReference type="NCBIfam" id="TIGR03317">
    <property type="entry name" value="ygfZ_signature"/>
    <property type="match status" value="1"/>
</dbReference>
<organism evidence="3 4">
    <name type="scientific">Devosia lucknowensis</name>
    <dbReference type="NCBI Taxonomy" id="1096929"/>
    <lineage>
        <taxon>Bacteria</taxon>
        <taxon>Pseudomonadati</taxon>
        <taxon>Pseudomonadota</taxon>
        <taxon>Alphaproteobacteria</taxon>
        <taxon>Hyphomicrobiales</taxon>
        <taxon>Devosiaceae</taxon>
        <taxon>Devosia</taxon>
    </lineage>
</organism>
<dbReference type="EMBL" id="FXWK01000001">
    <property type="protein sequence ID" value="SMQ60042.1"/>
    <property type="molecule type" value="Genomic_DNA"/>
</dbReference>
<keyword evidence="4" id="KW-1185">Reference proteome</keyword>
<evidence type="ECO:0000256" key="1">
    <source>
        <dbReference type="ARBA" id="ARBA00022946"/>
    </source>
</evidence>
<dbReference type="Pfam" id="PF25455">
    <property type="entry name" value="Beta-barrel_CAF17_C"/>
    <property type="match status" value="1"/>
</dbReference>
<dbReference type="Proteomes" id="UP000194474">
    <property type="component" value="Unassembled WGS sequence"/>
</dbReference>